<name>A0A917J7F3_9SPHI</name>
<dbReference type="InterPro" id="IPR015424">
    <property type="entry name" value="PyrdxlP-dep_Trfase"/>
</dbReference>
<dbReference type="RefSeq" id="WP_188413454.1">
    <property type="nucleotide sequence ID" value="NZ_BMDO01000001.1"/>
</dbReference>
<dbReference type="Gene3D" id="3.90.1150.10">
    <property type="entry name" value="Aspartate Aminotransferase, domain 1"/>
    <property type="match status" value="1"/>
</dbReference>
<evidence type="ECO:0000256" key="3">
    <source>
        <dbReference type="ARBA" id="ARBA00022679"/>
    </source>
</evidence>
<dbReference type="SUPFAM" id="SSF53383">
    <property type="entry name" value="PLP-dependent transferases"/>
    <property type="match status" value="1"/>
</dbReference>
<keyword evidence="8" id="KW-1185">Reference proteome</keyword>
<evidence type="ECO:0000259" key="6">
    <source>
        <dbReference type="Pfam" id="PF00155"/>
    </source>
</evidence>
<reference evidence="7" key="1">
    <citation type="journal article" date="2014" name="Int. J. Syst. Evol. Microbiol.">
        <title>Complete genome sequence of Corynebacterium casei LMG S-19264T (=DSM 44701T), isolated from a smear-ripened cheese.</title>
        <authorList>
            <consortium name="US DOE Joint Genome Institute (JGI-PGF)"/>
            <person name="Walter F."/>
            <person name="Albersmeier A."/>
            <person name="Kalinowski J."/>
            <person name="Ruckert C."/>
        </authorList>
    </citation>
    <scope>NUCLEOTIDE SEQUENCE</scope>
    <source>
        <strain evidence="7">CCM 8711</strain>
    </source>
</reference>
<dbReference type="Gene3D" id="3.40.640.10">
    <property type="entry name" value="Type I PLP-dependent aspartate aminotransferase-like (Major domain)"/>
    <property type="match status" value="1"/>
</dbReference>
<reference evidence="7" key="2">
    <citation type="submission" date="2020-09" db="EMBL/GenBank/DDBJ databases">
        <authorList>
            <person name="Sun Q."/>
            <person name="Sedlacek I."/>
        </authorList>
    </citation>
    <scope>NUCLEOTIDE SEQUENCE</scope>
    <source>
        <strain evidence="7">CCM 8711</strain>
    </source>
</reference>
<dbReference type="InterPro" id="IPR004839">
    <property type="entry name" value="Aminotransferase_I/II_large"/>
</dbReference>
<keyword evidence="3" id="KW-0808">Transferase</keyword>
<evidence type="ECO:0000256" key="5">
    <source>
        <dbReference type="RuleBase" id="RU003693"/>
    </source>
</evidence>
<proteinExistence type="inferred from homology"/>
<dbReference type="PROSITE" id="PS00599">
    <property type="entry name" value="AA_TRANSFER_CLASS_2"/>
    <property type="match status" value="1"/>
</dbReference>
<sequence length="414" mass="46127">MDLFDKISKNLGGPIGMHQKWSHGYFSFPKLEGEISAHMMFNGKEHLVWSLNNYLGLANHPEVRKADAQAAADYGMAYPMGARMMSGNTKYHESLEQGLAEFVGMEAGFLLNYGYQGMVSIIDTLVDRNDVIVYDAESHACIIDGVRLHMGKRYVYQHNDMESFEKQLERATKLTDQTGGGILVITEGVFGMSGAQGKLKEIVALKDKYNFRLLIDDAHGFGTMGSTGAGTHEEQDCIEGVDVYFGTFAKSMAGIGAFVAAKTDIVAYLRYNMRSQTFAKALPMPMVMGLHKRFELLKSKPELREKLWTVARTLQQGLKERGFDIGNTNTMVTPVFLKGDLYEATSLTRDLRENYSIFCSIVVYPVIPKGLIVLRLIPTATHSLEDVQRTLDAYSEVAQKLKDGVYKESNMALA</sequence>
<evidence type="ECO:0000256" key="2">
    <source>
        <dbReference type="ARBA" id="ARBA00005189"/>
    </source>
</evidence>
<gene>
    <name evidence="7" type="ORF">GCM10011425_04870</name>
</gene>
<protein>
    <submittedName>
        <fullName evidence="7">8-amino-7-oxononanoate synthase</fullName>
    </submittedName>
</protein>
<evidence type="ECO:0000313" key="7">
    <source>
        <dbReference type="EMBL" id="GGI49275.1"/>
    </source>
</evidence>
<dbReference type="InterPro" id="IPR050087">
    <property type="entry name" value="AON_synthase_class-II"/>
</dbReference>
<dbReference type="Pfam" id="PF00155">
    <property type="entry name" value="Aminotran_1_2"/>
    <property type="match status" value="1"/>
</dbReference>
<comment type="pathway">
    <text evidence="2">Lipid metabolism.</text>
</comment>
<feature type="domain" description="Aminotransferase class I/classII large" evidence="6">
    <location>
        <begin position="47"/>
        <end position="392"/>
    </location>
</feature>
<dbReference type="GO" id="GO:0016740">
    <property type="term" value="F:transferase activity"/>
    <property type="evidence" value="ECO:0007669"/>
    <property type="project" value="UniProtKB-KW"/>
</dbReference>
<evidence type="ECO:0000313" key="8">
    <source>
        <dbReference type="Proteomes" id="UP000662074"/>
    </source>
</evidence>
<comment type="cofactor">
    <cofactor evidence="1 5">
        <name>pyridoxal 5'-phosphate</name>
        <dbReference type="ChEBI" id="CHEBI:597326"/>
    </cofactor>
</comment>
<evidence type="ECO:0000256" key="4">
    <source>
        <dbReference type="ARBA" id="ARBA00022898"/>
    </source>
</evidence>
<keyword evidence="4 5" id="KW-0663">Pyridoxal phosphate</keyword>
<dbReference type="Proteomes" id="UP000662074">
    <property type="component" value="Unassembled WGS sequence"/>
</dbReference>
<dbReference type="InterPro" id="IPR001917">
    <property type="entry name" value="Aminotrans_II_pyridoxalP_BS"/>
</dbReference>
<dbReference type="AlphaFoldDB" id="A0A917J7F3"/>
<accession>A0A917J7F3</accession>
<dbReference type="InterPro" id="IPR015421">
    <property type="entry name" value="PyrdxlP-dep_Trfase_major"/>
</dbReference>
<dbReference type="EMBL" id="BMDO01000001">
    <property type="protein sequence ID" value="GGI49275.1"/>
    <property type="molecule type" value="Genomic_DNA"/>
</dbReference>
<comment type="caution">
    <text evidence="7">The sequence shown here is derived from an EMBL/GenBank/DDBJ whole genome shotgun (WGS) entry which is preliminary data.</text>
</comment>
<evidence type="ECO:0000256" key="1">
    <source>
        <dbReference type="ARBA" id="ARBA00001933"/>
    </source>
</evidence>
<comment type="similarity">
    <text evidence="5">Belongs to the class-II pyridoxal-phosphate-dependent aminotransferase family.</text>
</comment>
<dbReference type="PANTHER" id="PTHR13693">
    <property type="entry name" value="CLASS II AMINOTRANSFERASE/8-AMINO-7-OXONONANOATE SYNTHASE"/>
    <property type="match status" value="1"/>
</dbReference>
<dbReference type="GO" id="GO:0030170">
    <property type="term" value="F:pyridoxal phosphate binding"/>
    <property type="evidence" value="ECO:0007669"/>
    <property type="project" value="InterPro"/>
</dbReference>
<organism evidence="7 8">
    <name type="scientific">Mucilaginibacter galii</name>
    <dbReference type="NCBI Taxonomy" id="2005073"/>
    <lineage>
        <taxon>Bacteria</taxon>
        <taxon>Pseudomonadati</taxon>
        <taxon>Bacteroidota</taxon>
        <taxon>Sphingobacteriia</taxon>
        <taxon>Sphingobacteriales</taxon>
        <taxon>Sphingobacteriaceae</taxon>
        <taxon>Mucilaginibacter</taxon>
    </lineage>
</organism>
<dbReference type="InterPro" id="IPR015422">
    <property type="entry name" value="PyrdxlP-dep_Trfase_small"/>
</dbReference>